<sequence length="103" mass="11840">MFTFRFESTLFFLHIILLDTAPTAPLLPYDSRIEDTHQRPPASGKTKSALENIAQFRKFFVQSWYRTAKRPESLPSKPYRALKSHEQLESQCQTGVAPPQKTA</sequence>
<feature type="region of interest" description="Disordered" evidence="1">
    <location>
        <begin position="72"/>
        <end position="103"/>
    </location>
</feature>
<keyword evidence="4" id="KW-1185">Reference proteome</keyword>
<proteinExistence type="predicted"/>
<comment type="caution">
    <text evidence="3">The sequence shown here is derived from an EMBL/GenBank/DDBJ whole genome shotgun (WGS) entry which is preliminary data.</text>
</comment>
<dbReference type="AlphaFoldDB" id="A0A8S1HSQ6"/>
<gene>
    <name evidence="3" type="ORF">CAUJ_LOCUS14306</name>
</gene>
<keyword evidence="2" id="KW-0732">Signal</keyword>
<evidence type="ECO:0000256" key="1">
    <source>
        <dbReference type="SAM" id="MobiDB-lite"/>
    </source>
</evidence>
<protein>
    <recommendedName>
        <fullName evidence="5">Secreted protein</fullName>
    </recommendedName>
</protein>
<evidence type="ECO:0000313" key="4">
    <source>
        <dbReference type="Proteomes" id="UP000835052"/>
    </source>
</evidence>
<evidence type="ECO:0008006" key="5">
    <source>
        <dbReference type="Google" id="ProtNLM"/>
    </source>
</evidence>
<name>A0A8S1HSQ6_9PELO</name>
<feature type="signal peptide" evidence="2">
    <location>
        <begin position="1"/>
        <end position="25"/>
    </location>
</feature>
<dbReference type="Proteomes" id="UP000835052">
    <property type="component" value="Unassembled WGS sequence"/>
</dbReference>
<feature type="chain" id="PRO_5035861358" description="Secreted protein" evidence="2">
    <location>
        <begin position="26"/>
        <end position="103"/>
    </location>
</feature>
<reference evidence="3" key="1">
    <citation type="submission" date="2020-10" db="EMBL/GenBank/DDBJ databases">
        <authorList>
            <person name="Kikuchi T."/>
        </authorList>
    </citation>
    <scope>NUCLEOTIDE SEQUENCE</scope>
    <source>
        <strain evidence="3">NKZ352</strain>
    </source>
</reference>
<evidence type="ECO:0000256" key="2">
    <source>
        <dbReference type="SAM" id="SignalP"/>
    </source>
</evidence>
<accession>A0A8S1HSQ6</accession>
<evidence type="ECO:0000313" key="3">
    <source>
        <dbReference type="EMBL" id="CAD6198400.1"/>
    </source>
</evidence>
<organism evidence="3 4">
    <name type="scientific">Caenorhabditis auriculariae</name>
    <dbReference type="NCBI Taxonomy" id="2777116"/>
    <lineage>
        <taxon>Eukaryota</taxon>
        <taxon>Metazoa</taxon>
        <taxon>Ecdysozoa</taxon>
        <taxon>Nematoda</taxon>
        <taxon>Chromadorea</taxon>
        <taxon>Rhabditida</taxon>
        <taxon>Rhabditina</taxon>
        <taxon>Rhabditomorpha</taxon>
        <taxon>Rhabditoidea</taxon>
        <taxon>Rhabditidae</taxon>
        <taxon>Peloderinae</taxon>
        <taxon>Caenorhabditis</taxon>
    </lineage>
</organism>
<dbReference type="EMBL" id="CAJGYM010000124">
    <property type="protein sequence ID" value="CAD6198400.1"/>
    <property type="molecule type" value="Genomic_DNA"/>
</dbReference>